<dbReference type="InterPro" id="IPR012337">
    <property type="entry name" value="RNaseH-like_sf"/>
</dbReference>
<dbReference type="PANTHER" id="PTHR42648:SF32">
    <property type="entry name" value="RIBONUCLEASE H-LIKE DOMAIN, GAG-PRE-INTEGRASE DOMAIN PROTEIN-RELATED"/>
    <property type="match status" value="1"/>
</dbReference>
<protein>
    <submittedName>
        <fullName evidence="4">Ribonuclease H-like domain-containing protein</fullName>
    </submittedName>
</protein>
<name>A0ABQ5AC66_9ASTR</name>
<evidence type="ECO:0000313" key="5">
    <source>
        <dbReference type="Proteomes" id="UP001151760"/>
    </source>
</evidence>
<evidence type="ECO:0000256" key="2">
    <source>
        <dbReference type="SAM" id="MobiDB-lite"/>
    </source>
</evidence>
<sequence>MAKQVELNKKKGKGTGQGENRPVWNNVQRLNHQNQFVLTAVLTRTGRIIVNTARHNFNSQAVSTSANRKVNTARPIMNEIRPRNNFYKSHSPIRRLFNRTTSPKVKFSNQKVNTIGDKAVSAVGGIRETVVKPSTSLKNKEIVDSGCSRHMTGNKAYLAEYQDYNGGPVAFGGSKGYIIGKDTECLVLSSDFKLPDENQVLLRIPRQNNMYSFNLENIIPSGGLVRCDNGTKFKNRDIIELCGSKEIKREYSNARFPQQNRVAERKNRTLIKATRTMLADSFLPNTFWAKAVSTACYVLNRVLVTKPQNKTSYELITGKIPNISYIRPFRCHVTILNTIDHLGKFEGKSDEGFLVGYSLNSKAFRVYNLETKRVEENLHINFLENKPNVARKGPNWLFDLDYLNDSMNYQPVRSENQANKTVGLEEANHSAGTQDKIDAGNSEMEADSAQDYFVLPICSSYTSTVKSSEAKNKGEKPNKDTSLKTNEEPVDQEDQAFLKSLKGLKDKKSRLMMQLKLLERSLLKKLRICFFKQELLELQY</sequence>
<keyword evidence="1" id="KW-0378">Hydrolase</keyword>
<feature type="region of interest" description="Disordered" evidence="2">
    <location>
        <begin position="466"/>
        <end position="491"/>
    </location>
</feature>
<dbReference type="PANTHER" id="PTHR42648">
    <property type="entry name" value="TRANSPOSASE, PUTATIVE-RELATED"/>
    <property type="match status" value="1"/>
</dbReference>
<evidence type="ECO:0000259" key="3">
    <source>
        <dbReference type="PROSITE" id="PS50994"/>
    </source>
</evidence>
<evidence type="ECO:0000256" key="1">
    <source>
        <dbReference type="ARBA" id="ARBA00022670"/>
    </source>
</evidence>
<gene>
    <name evidence="4" type="ORF">Tco_0819908</name>
</gene>
<proteinExistence type="predicted"/>
<dbReference type="PROSITE" id="PS50994">
    <property type="entry name" value="INTEGRASE"/>
    <property type="match status" value="1"/>
</dbReference>
<dbReference type="SUPFAM" id="SSF53098">
    <property type="entry name" value="Ribonuclease H-like"/>
    <property type="match status" value="1"/>
</dbReference>
<dbReference type="InterPro" id="IPR054722">
    <property type="entry name" value="PolX-like_BBD"/>
</dbReference>
<accession>A0ABQ5AC66</accession>
<evidence type="ECO:0000313" key="4">
    <source>
        <dbReference type="EMBL" id="GJS98738.1"/>
    </source>
</evidence>
<feature type="compositionally biased region" description="Basic and acidic residues" evidence="2">
    <location>
        <begin position="468"/>
        <end position="487"/>
    </location>
</feature>
<feature type="region of interest" description="Disordered" evidence="2">
    <location>
        <begin position="1"/>
        <end position="22"/>
    </location>
</feature>
<feature type="domain" description="Integrase catalytic" evidence="3">
    <location>
        <begin position="228"/>
        <end position="320"/>
    </location>
</feature>
<dbReference type="Pfam" id="PF22936">
    <property type="entry name" value="Pol_BBD"/>
    <property type="match status" value="1"/>
</dbReference>
<comment type="caution">
    <text evidence="4">The sequence shown here is derived from an EMBL/GenBank/DDBJ whole genome shotgun (WGS) entry which is preliminary data.</text>
</comment>
<dbReference type="InterPro" id="IPR057670">
    <property type="entry name" value="SH3_retrovirus"/>
</dbReference>
<organism evidence="4 5">
    <name type="scientific">Tanacetum coccineum</name>
    <dbReference type="NCBI Taxonomy" id="301880"/>
    <lineage>
        <taxon>Eukaryota</taxon>
        <taxon>Viridiplantae</taxon>
        <taxon>Streptophyta</taxon>
        <taxon>Embryophyta</taxon>
        <taxon>Tracheophyta</taxon>
        <taxon>Spermatophyta</taxon>
        <taxon>Magnoliopsida</taxon>
        <taxon>eudicotyledons</taxon>
        <taxon>Gunneridae</taxon>
        <taxon>Pentapetalae</taxon>
        <taxon>asterids</taxon>
        <taxon>campanulids</taxon>
        <taxon>Asterales</taxon>
        <taxon>Asteraceae</taxon>
        <taxon>Asteroideae</taxon>
        <taxon>Anthemideae</taxon>
        <taxon>Anthemidinae</taxon>
        <taxon>Tanacetum</taxon>
    </lineage>
</organism>
<dbReference type="InterPro" id="IPR001584">
    <property type="entry name" value="Integrase_cat-core"/>
</dbReference>
<dbReference type="Proteomes" id="UP001151760">
    <property type="component" value="Unassembled WGS sequence"/>
</dbReference>
<keyword evidence="1" id="KW-0645">Protease</keyword>
<dbReference type="InterPro" id="IPR036397">
    <property type="entry name" value="RNaseH_sf"/>
</dbReference>
<keyword evidence="5" id="KW-1185">Reference proteome</keyword>
<dbReference type="InterPro" id="IPR039537">
    <property type="entry name" value="Retrotran_Ty1/copia-like"/>
</dbReference>
<reference evidence="4" key="1">
    <citation type="journal article" date="2022" name="Int. J. Mol. Sci.">
        <title>Draft Genome of Tanacetum Coccineum: Genomic Comparison of Closely Related Tanacetum-Family Plants.</title>
        <authorList>
            <person name="Yamashiro T."/>
            <person name="Shiraishi A."/>
            <person name="Nakayama K."/>
            <person name="Satake H."/>
        </authorList>
    </citation>
    <scope>NUCLEOTIDE SEQUENCE</scope>
</reference>
<reference evidence="4" key="2">
    <citation type="submission" date="2022-01" db="EMBL/GenBank/DDBJ databases">
        <authorList>
            <person name="Yamashiro T."/>
            <person name="Shiraishi A."/>
            <person name="Satake H."/>
            <person name="Nakayama K."/>
        </authorList>
    </citation>
    <scope>NUCLEOTIDE SEQUENCE</scope>
</reference>
<dbReference type="Pfam" id="PF25597">
    <property type="entry name" value="SH3_retrovirus"/>
    <property type="match status" value="1"/>
</dbReference>
<dbReference type="EMBL" id="BQNB010012066">
    <property type="protein sequence ID" value="GJS98738.1"/>
    <property type="molecule type" value="Genomic_DNA"/>
</dbReference>
<dbReference type="Gene3D" id="3.30.420.10">
    <property type="entry name" value="Ribonuclease H-like superfamily/Ribonuclease H"/>
    <property type="match status" value="1"/>
</dbReference>